<sequence>MNINLKLLIGVCIGFSIQMTFAQQDPQFTQYVYNTLGVNPAYAGSRGHATALGLVRAQWVGLEGAPKTQTFTIDSPLGEHVGLGLAIVNDELGPSRETYIDLNFSYTIQTSQNRRLSFGIKGGGRFLDIDFTRGNAQSPDILFQNNVSEVLPTIGAGIYWHSDKNYIGISTPNLLTNQTYDDVQQTVAAERLHLFIIGGIVTDLSSDIKFKPAFLVKAVSGAPLIADLSANFMFYEKLRLGVSYRWDDSVSGLAGFQLTPQLLLGYSYDYTTTDLQRFNTGSHEIVLRFDLISNRKQLKSPRFF</sequence>
<name>A0A239AF49_9FLAO</name>
<dbReference type="NCBIfam" id="TIGR03519">
    <property type="entry name" value="T9SS_PorP_fam"/>
    <property type="match status" value="1"/>
</dbReference>
<reference evidence="2 3" key="1">
    <citation type="submission" date="2017-06" db="EMBL/GenBank/DDBJ databases">
        <authorList>
            <person name="Kim H.J."/>
            <person name="Triplett B.A."/>
        </authorList>
    </citation>
    <scope>NUCLEOTIDE SEQUENCE [LARGE SCALE GENOMIC DNA]</scope>
    <source>
        <strain evidence="2 3">DSM 25597</strain>
    </source>
</reference>
<evidence type="ECO:0000313" key="3">
    <source>
        <dbReference type="Proteomes" id="UP000198379"/>
    </source>
</evidence>
<evidence type="ECO:0000313" key="2">
    <source>
        <dbReference type="EMBL" id="SNR93533.1"/>
    </source>
</evidence>
<dbReference type="OrthoDB" id="1114455at2"/>
<keyword evidence="3" id="KW-1185">Reference proteome</keyword>
<protein>
    <submittedName>
        <fullName evidence="2">Type IX secretion system membrane protein, PorP/SprF family</fullName>
    </submittedName>
</protein>
<feature type="chain" id="PRO_5012782799" evidence="1">
    <location>
        <begin position="23"/>
        <end position="304"/>
    </location>
</feature>
<keyword evidence="1" id="KW-0732">Signal</keyword>
<organism evidence="2 3">
    <name type="scientific">Dokdonia pacifica</name>
    <dbReference type="NCBI Taxonomy" id="1627892"/>
    <lineage>
        <taxon>Bacteria</taxon>
        <taxon>Pseudomonadati</taxon>
        <taxon>Bacteroidota</taxon>
        <taxon>Flavobacteriia</taxon>
        <taxon>Flavobacteriales</taxon>
        <taxon>Flavobacteriaceae</taxon>
        <taxon>Dokdonia</taxon>
    </lineage>
</organism>
<feature type="signal peptide" evidence="1">
    <location>
        <begin position="1"/>
        <end position="22"/>
    </location>
</feature>
<dbReference type="Pfam" id="PF11751">
    <property type="entry name" value="PorP_SprF"/>
    <property type="match status" value="1"/>
</dbReference>
<gene>
    <name evidence="2" type="ORF">SAMN06265376_104344</name>
</gene>
<evidence type="ECO:0000256" key="1">
    <source>
        <dbReference type="SAM" id="SignalP"/>
    </source>
</evidence>
<dbReference type="AlphaFoldDB" id="A0A239AF49"/>
<proteinExistence type="predicted"/>
<accession>A0A239AF49</accession>
<dbReference type="Proteomes" id="UP000198379">
    <property type="component" value="Unassembled WGS sequence"/>
</dbReference>
<dbReference type="EMBL" id="FZNY01000004">
    <property type="protein sequence ID" value="SNR93533.1"/>
    <property type="molecule type" value="Genomic_DNA"/>
</dbReference>
<dbReference type="RefSeq" id="WP_089372142.1">
    <property type="nucleotide sequence ID" value="NZ_BMEP01000008.1"/>
</dbReference>
<dbReference type="InterPro" id="IPR019861">
    <property type="entry name" value="PorP/SprF_Bacteroidetes"/>
</dbReference>